<comment type="caution">
    <text evidence="8">Lacks conserved residue(s) required for the propagation of feature annotation.</text>
</comment>
<sequence>MDIKPIPAFYCCYLLRSTIRHSSVYVGSSPDPARRLAQHNGRVQGGAVRTSRASLRPWEMTCIVAGFPSNIAALQFEWAWHNAHLTRHITPTERISFATTRTKTSKSGKATRRPGRPRTSLMDKLSNLHILLRTPYFSKWPLELRFFNEEVYRSWVTWCGRVDAYLRPGISVILDPAQTKPLLTEEFTSAQPLSRSKKADLIGKGGAEGVDPTYARLYDIFQKSQFLLDEDDSHNCSVCSENLDIHRSLFILCPSDKCYDTSHVACVAQKSRVEDEPSGIVPEFGVCPSCNESHPWPELMRQVTLRTRGEKEVQKLLSKKAKSRAATAAAILEAESEEEVMNQDDLTAQDIADEEGGLSDYVNYDDDDDASVASMDSTFSKNSKQVLELSPTKKPSKLEIVIEDSEDGG</sequence>
<dbReference type="Pfam" id="PF21202">
    <property type="entry name" value="SLX1_C"/>
    <property type="match status" value="1"/>
</dbReference>
<comment type="similarity">
    <text evidence="8">Belongs to the SLX1 family.</text>
</comment>
<gene>
    <name evidence="11" type="ORF">LTR84_004113</name>
</gene>
<comment type="cofactor">
    <cofactor evidence="8">
        <name>a divalent metal cation</name>
        <dbReference type="ChEBI" id="CHEBI:60240"/>
    </cofactor>
</comment>
<proteinExistence type="inferred from homology"/>
<evidence type="ECO:0000256" key="5">
    <source>
        <dbReference type="ARBA" id="ARBA00023172"/>
    </source>
</evidence>
<dbReference type="AlphaFoldDB" id="A0AAV9N9H0"/>
<keyword evidence="4 8" id="KW-0378">Hydrolase</keyword>
<dbReference type="InterPro" id="IPR000305">
    <property type="entry name" value="GIY-YIG_endonuc"/>
</dbReference>
<reference evidence="11 12" key="1">
    <citation type="submission" date="2023-08" db="EMBL/GenBank/DDBJ databases">
        <title>Black Yeasts Isolated from many extreme environments.</title>
        <authorList>
            <person name="Coleine C."/>
            <person name="Stajich J.E."/>
            <person name="Selbmann L."/>
        </authorList>
    </citation>
    <scope>NUCLEOTIDE SEQUENCE [LARGE SCALE GENOMIC DNA]</scope>
    <source>
        <strain evidence="11 12">CCFEE 5792</strain>
    </source>
</reference>
<dbReference type="GO" id="GO:0000724">
    <property type="term" value="P:double-strand break repair via homologous recombination"/>
    <property type="evidence" value="ECO:0007669"/>
    <property type="project" value="TreeGrafter"/>
</dbReference>
<keyword evidence="2 8" id="KW-0255">Endonuclease</keyword>
<keyword evidence="3 8" id="KW-0227">DNA damage</keyword>
<dbReference type="Proteomes" id="UP001358417">
    <property type="component" value="Unassembled WGS sequence"/>
</dbReference>
<keyword evidence="5 8" id="KW-0233">DNA recombination</keyword>
<dbReference type="InterPro" id="IPR050381">
    <property type="entry name" value="SLX1_endonuclease"/>
</dbReference>
<dbReference type="PROSITE" id="PS50164">
    <property type="entry name" value="GIY_YIG"/>
    <property type="match status" value="1"/>
</dbReference>
<comment type="subunit">
    <text evidence="8">Forms a heterodimer with SLX4.</text>
</comment>
<evidence type="ECO:0000256" key="7">
    <source>
        <dbReference type="ARBA" id="ARBA00023242"/>
    </source>
</evidence>
<dbReference type="InterPro" id="IPR013083">
    <property type="entry name" value="Znf_RING/FYVE/PHD"/>
</dbReference>
<comment type="function">
    <text evidence="8">Catalytic subunit of the SLX1-SLX4 structure-specific endonuclease that resolves DNA secondary structures generated during DNA repair and recombination. Has endonuclease activity towards branched DNA substrates, introducing single-strand cuts in duplex DNA close to junctions with ss-DNA.</text>
</comment>
<evidence type="ECO:0000256" key="6">
    <source>
        <dbReference type="ARBA" id="ARBA00023204"/>
    </source>
</evidence>
<evidence type="ECO:0000256" key="3">
    <source>
        <dbReference type="ARBA" id="ARBA00022763"/>
    </source>
</evidence>
<keyword evidence="6 8" id="KW-0234">DNA repair</keyword>
<dbReference type="InterPro" id="IPR027520">
    <property type="entry name" value="Slx1"/>
</dbReference>
<evidence type="ECO:0000256" key="8">
    <source>
        <dbReference type="HAMAP-Rule" id="MF_03100"/>
    </source>
</evidence>
<dbReference type="Gene3D" id="3.40.1440.10">
    <property type="entry name" value="GIY-YIG endonuclease"/>
    <property type="match status" value="1"/>
</dbReference>
<dbReference type="GO" id="GO:0033557">
    <property type="term" value="C:Slx1-Slx4 complex"/>
    <property type="evidence" value="ECO:0007669"/>
    <property type="project" value="UniProtKB-UniRule"/>
</dbReference>
<dbReference type="GO" id="GO:0008821">
    <property type="term" value="F:crossover junction DNA endonuclease activity"/>
    <property type="evidence" value="ECO:0007669"/>
    <property type="project" value="TreeGrafter"/>
</dbReference>
<dbReference type="GeneID" id="89972292"/>
<evidence type="ECO:0000313" key="12">
    <source>
        <dbReference type="Proteomes" id="UP001358417"/>
    </source>
</evidence>
<dbReference type="RefSeq" id="XP_064704804.1">
    <property type="nucleotide sequence ID" value="XM_064847692.1"/>
</dbReference>
<dbReference type="Gene3D" id="3.30.40.10">
    <property type="entry name" value="Zinc/RING finger domain, C3HC4 (zinc finger)"/>
    <property type="match status" value="1"/>
</dbReference>
<accession>A0AAV9N9H0</accession>
<dbReference type="PANTHER" id="PTHR20208">
    <property type="entry name" value="STRUCTURE-SPECIFIC ENDONUCLEASE SUBUNIT SLX1"/>
    <property type="match status" value="1"/>
</dbReference>
<evidence type="ECO:0000259" key="10">
    <source>
        <dbReference type="PROSITE" id="PS50164"/>
    </source>
</evidence>
<comment type="subcellular location">
    <subcellularLocation>
        <location evidence="8">Nucleus</location>
    </subcellularLocation>
</comment>
<evidence type="ECO:0000256" key="9">
    <source>
        <dbReference type="SAM" id="MobiDB-lite"/>
    </source>
</evidence>
<dbReference type="CDD" id="cd10455">
    <property type="entry name" value="GIY-YIG_SLX1"/>
    <property type="match status" value="1"/>
</dbReference>
<dbReference type="InterPro" id="IPR035901">
    <property type="entry name" value="GIY-YIG_endonuc_sf"/>
</dbReference>
<comment type="caution">
    <text evidence="11">The sequence shown here is derived from an EMBL/GenBank/DDBJ whole genome shotgun (WGS) entry which is preliminary data.</text>
</comment>
<keyword evidence="7 8" id="KW-0539">Nucleus</keyword>
<dbReference type="FunFam" id="3.40.1440.10:FF:000006">
    <property type="entry name" value="Structure-specific endonuclease subunit SLX1"/>
    <property type="match status" value="1"/>
</dbReference>
<evidence type="ECO:0000256" key="1">
    <source>
        <dbReference type="ARBA" id="ARBA00022722"/>
    </source>
</evidence>
<name>A0AAV9N9H0_9EURO</name>
<dbReference type="GO" id="GO:0017108">
    <property type="term" value="F:5'-flap endonuclease activity"/>
    <property type="evidence" value="ECO:0007669"/>
    <property type="project" value="InterPro"/>
</dbReference>
<dbReference type="HAMAP" id="MF_03100">
    <property type="entry name" value="Endonuc_su_Slx1"/>
    <property type="match status" value="1"/>
</dbReference>
<keyword evidence="12" id="KW-1185">Reference proteome</keyword>
<evidence type="ECO:0000256" key="2">
    <source>
        <dbReference type="ARBA" id="ARBA00022759"/>
    </source>
</evidence>
<feature type="compositionally biased region" description="Acidic residues" evidence="9">
    <location>
        <begin position="356"/>
        <end position="370"/>
    </location>
</feature>
<evidence type="ECO:0000256" key="4">
    <source>
        <dbReference type="ARBA" id="ARBA00022801"/>
    </source>
</evidence>
<feature type="domain" description="GIY-YIG" evidence="10">
    <location>
        <begin position="8"/>
        <end position="90"/>
    </location>
</feature>
<keyword evidence="1 8" id="KW-0540">Nuclease</keyword>
<organism evidence="11 12">
    <name type="scientific">Exophiala bonariae</name>
    <dbReference type="NCBI Taxonomy" id="1690606"/>
    <lineage>
        <taxon>Eukaryota</taxon>
        <taxon>Fungi</taxon>
        <taxon>Dikarya</taxon>
        <taxon>Ascomycota</taxon>
        <taxon>Pezizomycotina</taxon>
        <taxon>Eurotiomycetes</taxon>
        <taxon>Chaetothyriomycetidae</taxon>
        <taxon>Chaetothyriales</taxon>
        <taxon>Herpotrichiellaceae</taxon>
        <taxon>Exophiala</taxon>
    </lineage>
</organism>
<feature type="region of interest" description="Disordered" evidence="9">
    <location>
        <begin position="356"/>
        <end position="390"/>
    </location>
</feature>
<dbReference type="Pfam" id="PF01541">
    <property type="entry name" value="GIY-YIG"/>
    <property type="match status" value="1"/>
</dbReference>
<dbReference type="EMBL" id="JAVRRD010000018">
    <property type="protein sequence ID" value="KAK5049994.1"/>
    <property type="molecule type" value="Genomic_DNA"/>
</dbReference>
<dbReference type="InterPro" id="IPR048749">
    <property type="entry name" value="SLX1_C"/>
</dbReference>
<protein>
    <recommendedName>
        <fullName evidence="10">GIY-YIG domain-containing protein</fullName>
    </recommendedName>
</protein>
<evidence type="ECO:0000313" key="11">
    <source>
        <dbReference type="EMBL" id="KAK5049994.1"/>
    </source>
</evidence>
<dbReference type="PANTHER" id="PTHR20208:SF10">
    <property type="entry name" value="STRUCTURE-SPECIFIC ENDONUCLEASE SUBUNIT SLX1"/>
    <property type="match status" value="1"/>
</dbReference>